<dbReference type="EMBL" id="GBHO01038368">
    <property type="protein sequence ID" value="JAG05236.1"/>
    <property type="molecule type" value="Transcribed_RNA"/>
</dbReference>
<dbReference type="SUPFAM" id="SSF52540">
    <property type="entry name" value="P-loop containing nucleoside triphosphate hydrolases"/>
    <property type="match status" value="1"/>
</dbReference>
<comment type="subcellular location">
    <subcellularLocation>
        <location evidence="3">Nucleus</location>
        <location evidence="3">Nucleolus</location>
    </subcellularLocation>
</comment>
<dbReference type="InterPro" id="IPR027417">
    <property type="entry name" value="P-loop_NTPase"/>
</dbReference>
<proteinExistence type="inferred from homology"/>
<comment type="similarity">
    <text evidence="3">Belongs to the TRAFAC class YlqF/YawG GTPase family. NOG2 subfamily.</text>
</comment>
<reference evidence="5" key="2">
    <citation type="submission" date="2014-07" db="EMBL/GenBank/DDBJ databases">
        <authorList>
            <person name="Hull J."/>
        </authorList>
    </citation>
    <scope>NUCLEOTIDE SEQUENCE</scope>
</reference>
<accession>A0A0A9WCW8</accession>
<evidence type="ECO:0000256" key="2">
    <source>
        <dbReference type="ARBA" id="ARBA00023134"/>
    </source>
</evidence>
<dbReference type="InterPro" id="IPR012971">
    <property type="entry name" value="NOG2_N_dom"/>
</dbReference>
<name>A0A0A9WCW8_LYGHE</name>
<dbReference type="InterPro" id="IPR050755">
    <property type="entry name" value="TRAFAC_YlqF/YawG_RiboMat"/>
</dbReference>
<feature type="non-terminal residue" evidence="5">
    <location>
        <position position="182"/>
    </location>
</feature>
<sequence length="182" mass="21196">IQQKELETFRQQMDEKLHDPYTVILRQQKLPLSLLRDAYKNAKMDLLSVEPFDDTFGPKSVRKKPRLQGNIIDVKSLLHEANSKGDAYVAEKDNLNRSIIRDEYKEVALQSGLKKGQSKRLWNELYKVIDSADVIVQVLDVRDPLGTRCKRIEDELKTNERCHKHMILVLNKCDLVPIWVTK</sequence>
<dbReference type="Pfam" id="PF08153">
    <property type="entry name" value="NGP1NT"/>
    <property type="match status" value="1"/>
</dbReference>
<keyword evidence="3" id="KW-0539">Nucleus</keyword>
<comment type="function">
    <text evidence="3">GTPase that associates with pre-60S ribosomal subunits in the nucleolus and is required for their nuclear export and maturation.</text>
</comment>
<feature type="non-terminal residue" evidence="5">
    <location>
        <position position="1"/>
    </location>
</feature>
<keyword evidence="2 3" id="KW-0342">GTP-binding</keyword>
<gene>
    <name evidence="5" type="primary">NOG2</name>
    <name evidence="5" type="ORF">CM83_5</name>
</gene>
<keyword evidence="1 3" id="KW-0547">Nucleotide-binding</keyword>
<dbReference type="PANTHER" id="PTHR11089">
    <property type="entry name" value="GTP-BINDING PROTEIN-RELATED"/>
    <property type="match status" value="1"/>
</dbReference>
<organism evidence="5">
    <name type="scientific">Lygus hesperus</name>
    <name type="common">Western plant bug</name>
    <dbReference type="NCBI Taxonomy" id="30085"/>
    <lineage>
        <taxon>Eukaryota</taxon>
        <taxon>Metazoa</taxon>
        <taxon>Ecdysozoa</taxon>
        <taxon>Arthropoda</taxon>
        <taxon>Hexapoda</taxon>
        <taxon>Insecta</taxon>
        <taxon>Pterygota</taxon>
        <taxon>Neoptera</taxon>
        <taxon>Paraneoptera</taxon>
        <taxon>Hemiptera</taxon>
        <taxon>Heteroptera</taxon>
        <taxon>Panheteroptera</taxon>
        <taxon>Cimicomorpha</taxon>
        <taxon>Miridae</taxon>
        <taxon>Mirini</taxon>
        <taxon>Lygus</taxon>
    </lineage>
</organism>
<protein>
    <recommendedName>
        <fullName evidence="3">Nucleolar GTP-binding protein 2</fullName>
    </recommendedName>
</protein>
<dbReference type="AlphaFoldDB" id="A0A0A9WCW8"/>
<evidence type="ECO:0000256" key="1">
    <source>
        <dbReference type="ARBA" id="ARBA00022741"/>
    </source>
</evidence>
<feature type="domain" description="Nucleolar GTP-binding protein 2 N-terminal" evidence="4">
    <location>
        <begin position="1"/>
        <end position="88"/>
    </location>
</feature>
<dbReference type="GO" id="GO:0005525">
    <property type="term" value="F:GTP binding"/>
    <property type="evidence" value="ECO:0007669"/>
    <property type="project" value="UniProtKB-KW"/>
</dbReference>
<evidence type="ECO:0000256" key="3">
    <source>
        <dbReference type="RuleBase" id="RU364023"/>
    </source>
</evidence>
<dbReference type="PANTHER" id="PTHR11089:SF9">
    <property type="entry name" value="NUCLEOLAR GTP-BINDING PROTEIN 2"/>
    <property type="match status" value="1"/>
</dbReference>
<dbReference type="Gene3D" id="3.40.50.300">
    <property type="entry name" value="P-loop containing nucleotide triphosphate hydrolases"/>
    <property type="match status" value="1"/>
</dbReference>
<evidence type="ECO:0000259" key="4">
    <source>
        <dbReference type="Pfam" id="PF08153"/>
    </source>
</evidence>
<evidence type="ECO:0000313" key="5">
    <source>
        <dbReference type="EMBL" id="JAG05236.1"/>
    </source>
</evidence>
<dbReference type="GO" id="GO:0005730">
    <property type="term" value="C:nucleolus"/>
    <property type="evidence" value="ECO:0007669"/>
    <property type="project" value="UniProtKB-SubCell"/>
</dbReference>
<reference evidence="5" key="1">
    <citation type="journal article" date="2014" name="PLoS ONE">
        <title>Transcriptome-Based Identification of ABC Transporters in the Western Tarnished Plant Bug Lygus hesperus.</title>
        <authorList>
            <person name="Hull J.J."/>
            <person name="Chaney K."/>
            <person name="Geib S.M."/>
            <person name="Fabrick J.A."/>
            <person name="Brent C.S."/>
            <person name="Walsh D."/>
            <person name="Lavine L.C."/>
        </authorList>
    </citation>
    <scope>NUCLEOTIDE SEQUENCE</scope>
</reference>